<evidence type="ECO:0000313" key="3">
    <source>
        <dbReference type="Proteomes" id="UP000254227"/>
    </source>
</evidence>
<reference evidence="2 3" key="1">
    <citation type="submission" date="2018-06" db="EMBL/GenBank/DDBJ databases">
        <authorList>
            <consortium name="Pathogen Informatics"/>
            <person name="Doyle S."/>
        </authorList>
    </citation>
    <scope>NUCLEOTIDE SEQUENCE [LARGE SCALE GENOMIC DNA]</scope>
    <source>
        <strain evidence="2 3">NCTC10308</strain>
    </source>
</reference>
<dbReference type="InterPro" id="IPR024422">
    <property type="entry name" value="Protein_unknown_function_OB"/>
</dbReference>
<name>A0A376BDP7_ACIJO</name>
<proteinExistence type="predicted"/>
<evidence type="ECO:0000256" key="1">
    <source>
        <dbReference type="SAM" id="SignalP"/>
    </source>
</evidence>
<protein>
    <submittedName>
        <fullName evidence="2">tRNA_anti-like</fullName>
    </submittedName>
</protein>
<accession>A0A376BDP7</accession>
<sequence length="248" mass="28003">MKYLLISTILLTTSSLAFASKEDSIKDIFIYDDFSTWLDSGKALFDWSKIVKTTPKKPVTINKIKSDFSGNEVAANRDYANQWVRLTGTVKNVKLDKDGKMYADLTQNYVNFKAYISNSEFAASLQPNQKVDMYCFNITANSATQCINYPSSIWEKASEVNLSEIRANKGISSFSSILSKAVPDNIFNESCSKNIYSPTCKNAVMNSMKDFEKIIEKELKKSCGKSKESEACKNYKESIKDLEDFINK</sequence>
<gene>
    <name evidence="2" type="ORF">NCTC10308_00047</name>
</gene>
<dbReference type="AlphaFoldDB" id="A0A376BDP7"/>
<dbReference type="RefSeq" id="WP_017397198.1">
    <property type="nucleotide sequence ID" value="NZ_BBTB01000080.1"/>
</dbReference>
<dbReference type="Proteomes" id="UP000254227">
    <property type="component" value="Unassembled WGS sequence"/>
</dbReference>
<organism evidence="2 3">
    <name type="scientific">Acinetobacter johnsonii</name>
    <dbReference type="NCBI Taxonomy" id="40214"/>
    <lineage>
        <taxon>Bacteria</taxon>
        <taxon>Pseudomonadati</taxon>
        <taxon>Pseudomonadota</taxon>
        <taxon>Gammaproteobacteria</taxon>
        <taxon>Moraxellales</taxon>
        <taxon>Moraxellaceae</taxon>
        <taxon>Acinetobacter</taxon>
    </lineage>
</organism>
<keyword evidence="1" id="KW-0732">Signal</keyword>
<dbReference type="EMBL" id="UFRV01000004">
    <property type="protein sequence ID" value="SSX66813.1"/>
    <property type="molecule type" value="Genomic_DNA"/>
</dbReference>
<feature type="signal peptide" evidence="1">
    <location>
        <begin position="1"/>
        <end position="19"/>
    </location>
</feature>
<dbReference type="Pfam" id="PF12869">
    <property type="entry name" value="tRNA_anti-like"/>
    <property type="match status" value="1"/>
</dbReference>
<evidence type="ECO:0000313" key="2">
    <source>
        <dbReference type="EMBL" id="SSX66813.1"/>
    </source>
</evidence>
<feature type="chain" id="PRO_5016762262" evidence="1">
    <location>
        <begin position="20"/>
        <end position="248"/>
    </location>
</feature>